<feature type="region of interest" description="Disordered" evidence="7">
    <location>
        <begin position="367"/>
        <end position="668"/>
    </location>
</feature>
<keyword evidence="8" id="KW-0732">Signal</keyword>
<evidence type="ECO:0000256" key="8">
    <source>
        <dbReference type="SAM" id="SignalP"/>
    </source>
</evidence>
<feature type="compositionally biased region" description="Low complexity" evidence="7">
    <location>
        <begin position="2009"/>
        <end position="2022"/>
    </location>
</feature>
<dbReference type="PROSITE" id="PS51059">
    <property type="entry name" value="PARP_CATALYTIC"/>
    <property type="match status" value="2"/>
</dbReference>
<dbReference type="GO" id="GO:0042393">
    <property type="term" value="F:histone binding"/>
    <property type="evidence" value="ECO:0007669"/>
    <property type="project" value="TreeGrafter"/>
</dbReference>
<dbReference type="InterPro" id="IPR001487">
    <property type="entry name" value="Bromodomain"/>
</dbReference>
<dbReference type="InterPro" id="IPR003959">
    <property type="entry name" value="ATPase_AAA_core"/>
</dbReference>
<feature type="chain" id="PRO_5035148266" description="Poly [ADP-ribose] polymerase" evidence="8">
    <location>
        <begin position="22"/>
        <end position="2308"/>
    </location>
</feature>
<dbReference type="SMART" id="SM00297">
    <property type="entry name" value="BROMO"/>
    <property type="match status" value="1"/>
</dbReference>
<evidence type="ECO:0000313" key="12">
    <source>
        <dbReference type="Proteomes" id="UP000719412"/>
    </source>
</evidence>
<keyword evidence="2" id="KW-0547">Nucleotide-binding</keyword>
<dbReference type="GO" id="GO:0016887">
    <property type="term" value="F:ATP hydrolysis activity"/>
    <property type="evidence" value="ECO:0007669"/>
    <property type="project" value="InterPro"/>
</dbReference>
<keyword evidence="4 5" id="KW-0103">Bromodomain</keyword>
<keyword evidence="6" id="KW-0520">NAD</keyword>
<feature type="compositionally biased region" description="Basic and acidic residues" evidence="7">
    <location>
        <begin position="1361"/>
        <end position="1373"/>
    </location>
</feature>
<dbReference type="PRINTS" id="PR00503">
    <property type="entry name" value="BROMODOMAIN"/>
</dbReference>
<evidence type="ECO:0000256" key="6">
    <source>
        <dbReference type="RuleBase" id="RU362114"/>
    </source>
</evidence>
<evidence type="ECO:0000256" key="7">
    <source>
        <dbReference type="SAM" id="MobiDB-lite"/>
    </source>
</evidence>
<dbReference type="PROSITE" id="PS50014">
    <property type="entry name" value="BROMODOMAIN_2"/>
    <property type="match status" value="1"/>
</dbReference>
<feature type="compositionally biased region" description="Basic and acidic residues" evidence="7">
    <location>
        <begin position="434"/>
        <end position="460"/>
    </location>
</feature>
<dbReference type="InterPro" id="IPR012317">
    <property type="entry name" value="Poly(ADP-ribose)pol_cat_dom"/>
</dbReference>
<dbReference type="Pfam" id="PF00439">
    <property type="entry name" value="Bromodomain"/>
    <property type="match status" value="1"/>
</dbReference>
<reference evidence="11" key="2">
    <citation type="submission" date="2021-08" db="EMBL/GenBank/DDBJ databases">
        <authorList>
            <person name="Eriksson T."/>
        </authorList>
    </citation>
    <scope>NUCLEOTIDE SEQUENCE</scope>
    <source>
        <strain evidence="11">Stoneville</strain>
        <tissue evidence="11">Whole head</tissue>
    </source>
</reference>
<protein>
    <recommendedName>
        <fullName evidence="6">Poly [ADP-ribose] polymerase</fullName>
        <shortName evidence="6">PARP</shortName>
        <ecNumber evidence="6">2.4.2.-</ecNumber>
    </recommendedName>
</protein>
<feature type="compositionally biased region" description="Low complexity" evidence="7">
    <location>
        <begin position="201"/>
        <end position="214"/>
    </location>
</feature>
<dbReference type="Gene3D" id="3.40.50.300">
    <property type="entry name" value="P-loop containing nucleotide triphosphate hydrolases"/>
    <property type="match status" value="2"/>
</dbReference>
<feature type="compositionally biased region" description="Basic and acidic residues" evidence="7">
    <location>
        <begin position="468"/>
        <end position="488"/>
    </location>
</feature>
<feature type="signal peptide" evidence="8">
    <location>
        <begin position="1"/>
        <end position="21"/>
    </location>
</feature>
<dbReference type="GO" id="GO:0003950">
    <property type="term" value="F:NAD+ poly-ADP-ribosyltransferase activity"/>
    <property type="evidence" value="ECO:0007669"/>
    <property type="project" value="UniProtKB-UniRule"/>
</dbReference>
<feature type="region of interest" description="Disordered" evidence="7">
    <location>
        <begin position="281"/>
        <end position="305"/>
    </location>
</feature>
<comment type="similarity">
    <text evidence="1">Belongs to the AAA ATPase family.</text>
</comment>
<dbReference type="PROSITE" id="PS00674">
    <property type="entry name" value="AAA"/>
    <property type="match status" value="1"/>
</dbReference>
<dbReference type="Gene3D" id="1.10.8.60">
    <property type="match status" value="2"/>
</dbReference>
<dbReference type="SUPFAM" id="SSF100910">
    <property type="entry name" value="Chemosensory protein Csp2"/>
    <property type="match status" value="1"/>
</dbReference>
<feature type="compositionally biased region" description="Basic and acidic residues" evidence="7">
    <location>
        <begin position="385"/>
        <end position="415"/>
    </location>
</feature>
<sequence>MKFQIFIFVIFCVTIDNWVQGKTLHRPIRAVQKYTTKYDNIDVERILHSKRLLMNYINCLLEKGSCSPEGRELKTLLPDALVSDCAKCSDLQKKQAGKVLTFVLLNYRKEWDQLVAKYDPDGHYRAKYEIDEDYDYSQLDDAKNSRWCDGEYSSYGVNWLNARHQHTTSFRGMSTFSSYPSFHVSRNSYYTKTAAEDDSDSSSVSESENSQSEDASWESQGKPKTHPPKKETSLGLGVRELRSRFVYSERKYSSLRSDDLNPRKRISLDERHSLTVYSRNMHNDSDLYNGNDSDDDMYARKRRRPRHLRSHLDRIERRTALSLRPISQKCYADSLSDHFSDTELRRSKRQRKVQFENMSWLADDQMHKMGYPNLNTPGYSEEDSRDAQDGHIEESRRSTRHSSDVNSNKRREIKNPKYLYDYETNEVSSRRRRSEIAIRSSDRNKKELRSRRESNDKENNEETSMNGRGHDRSRKTDGDEDSEKKSEDTAEDDSNDSTKVLKENGVETNPEEEKAVVKNEENKSSESDIVPKMRPKAKSEKLMMNQNFTRRRTRNRKPFGKRSDPKEANVNNKKLSDSSSSESEGVRKGYSLRNRPPKPPPMKSSAMRSHDLPRTRKRFTRRRKVSSSSSSSSSDSDVRHEKYCKTQKNQHSKNEQKMKSGAGGSKIIPIGPETLDSNVRFSSIGGLDGHIQCLKEMILLPMMYPEVFRQFKIQPPRGVLFHGPPGTGKTLIARALANECTFGCRKVSFFMRKGADLLSKWIGESEKQLRLLFEQAAELHPSIIFFDELDGLAPVRSSRQDQVHASIVSTLLALMDGLDNRGEVIVIGATNRIDAIDPALRRPGRFDRELFFPLPAKQERESILKVHVSQWATPPNEQLLSYLAETAVGYCGSDLRALCSEAVIQGFRRTYPQVYNADHRLMLNPENVKVEKVDFLRAKSLLVPASHRVTQSLGRKLLLILEPLLGEAMENVFKILEQTFPHALNPALSKVKLSANIRPAQLLLLGDGPDCGQTLHLAPAILYKMEHIHAYMLDLATLFKETGRSPEETCIQVFNEARRNVPSVIYIPNIDNWWDLVSETVKAILDAQLSHLDPNIPILLLATADTTYDNLPAEVQNIFSRYRKEVYQLELPNNDLREAFYRPLLVDSCLQPPRPRRTRPKTPPPLPKARTPPPTPLTEEQSKKLYEQEEHTLRELRIFLRDICKKLANNKLFFMFTKPVDTDEVPDYPTIIKQPMDLETMMTKVDFHRYECAKDFLKDIELIVQNALEYNPAKTSADKQIRHRACSLRDYAYTLIKNEMDSDFEDKCQDISLKRQIRKASVQKYLPAYIQTPDHFFDAKPAEKTQEEPEETNLANQETNKSSEKLKVEEKTDNGSAKVNNSSRKRKIPSWQRGYLKKRKRNSRGASDGLQQDDEKRDSSSDSKDAASAPCILDGCGQSADFSIDDSVAETSNLDGITPLSINCDEQPPKGATELLQSPRRRLSDLMSPSELLENPLEFDDIDQALNEDVEEPVSLRPVQCPQEHLDKLLHLAVDVTDGCTVQTLLDLYNQLSRIVKKFSNAHHRTDLPKELETELNRFKCETSPETSNMENAVVKSKPNPGLVEEVLKDEDTQLWDSTSHDPYILVEVDKDSDQYKKVDCLFSGTTTSYHMIKLERVENPYLVGHYLMKREKMLKGGSVYERLFFHGTKKENVDGICKFNFDWRRNGNARGHKFGQGVSFTPDAYYASHYSPYDEKVMFLAKVLTSRETEGDCDTVVPPENYDTTVNGRRTVFVKYEDDDFYPQYVIHFKYNDFSSSSSVMVYGGSPLSVVVLYCTLLLKPCQSGKDYKYYNGTFLQFWSFRGKMNTDTGASEALMASEEDCDRRKDTELSKRGYGDDNCTKEEKGSAEDCPQNRADEDEPQEKRLKYTGDCQDNVNLEDYSEIRSDGFGSVVSETAPNLEENLFQSGKNGQERTKICPVLDIDDSTGENGSEKCQDVEEKVNDCQMDEIENNVVVDRSENLDRLEASQNSSELVENSNENAEQKESKSFDNCHDGTSSGGQEEQSREGLLCADSVANASGQEAPSEKANIVETNTDLDASVLVSSDLAENPQKSVAPERNDPNSESVVGFEKAESNPELLGVVRRHPMASKWESTSHEPHALLTVCPGTSEYETVEKVFQLTARGHTINKLERVENPYLLGHYLLKKEKMEKEHGTVEERSLFHGTQENYVDDICRFNFDWRRKGSSRGHKFGQGVSFTPEVSYARHYTPDRVMLLVKVLVAKLHIGQSDTVVPMESYDTTRNSPGTVIVKYEDDDFYPQYVIHYK</sequence>
<organism evidence="11 12">
    <name type="scientific">Tenebrio molitor</name>
    <name type="common">Yellow mealworm beetle</name>
    <dbReference type="NCBI Taxonomy" id="7067"/>
    <lineage>
        <taxon>Eukaryota</taxon>
        <taxon>Metazoa</taxon>
        <taxon>Ecdysozoa</taxon>
        <taxon>Arthropoda</taxon>
        <taxon>Hexapoda</taxon>
        <taxon>Insecta</taxon>
        <taxon>Pterygota</taxon>
        <taxon>Neoptera</taxon>
        <taxon>Endopterygota</taxon>
        <taxon>Coleoptera</taxon>
        <taxon>Polyphaga</taxon>
        <taxon>Cucujiformia</taxon>
        <taxon>Tenebrionidae</taxon>
        <taxon>Tenebrio</taxon>
    </lineage>
</organism>
<feature type="compositionally biased region" description="Low complexity" evidence="7">
    <location>
        <begin position="626"/>
        <end position="635"/>
    </location>
</feature>
<dbReference type="Gene3D" id="1.20.920.10">
    <property type="entry name" value="Bromodomain-like"/>
    <property type="match status" value="1"/>
</dbReference>
<evidence type="ECO:0000256" key="5">
    <source>
        <dbReference type="PROSITE-ProRule" id="PRU00035"/>
    </source>
</evidence>
<dbReference type="PANTHER" id="PTHR23069">
    <property type="entry name" value="AAA DOMAIN-CONTAINING"/>
    <property type="match status" value="1"/>
</dbReference>
<feature type="domain" description="Bromo" evidence="9">
    <location>
        <begin position="1208"/>
        <end position="1278"/>
    </location>
</feature>
<proteinExistence type="inferred from homology"/>
<keyword evidence="3" id="KW-0067">ATP-binding</keyword>
<feature type="region of interest" description="Disordered" evidence="7">
    <location>
        <begin position="2007"/>
        <end position="2049"/>
    </location>
</feature>
<feature type="compositionally biased region" description="Basic residues" evidence="7">
    <location>
        <begin position="549"/>
        <end position="560"/>
    </location>
</feature>
<dbReference type="GO" id="GO:0006334">
    <property type="term" value="P:nucleosome assembly"/>
    <property type="evidence" value="ECO:0007669"/>
    <property type="project" value="TreeGrafter"/>
</dbReference>
<dbReference type="Pfam" id="PF00004">
    <property type="entry name" value="AAA"/>
    <property type="match status" value="1"/>
</dbReference>
<feature type="compositionally biased region" description="Polar residues" evidence="7">
    <location>
        <begin position="281"/>
        <end position="291"/>
    </location>
</feature>
<dbReference type="InterPro" id="IPR027417">
    <property type="entry name" value="P-loop_NTPase"/>
</dbReference>
<evidence type="ECO:0000256" key="3">
    <source>
        <dbReference type="ARBA" id="ARBA00022840"/>
    </source>
</evidence>
<dbReference type="GO" id="GO:0005634">
    <property type="term" value="C:nucleus"/>
    <property type="evidence" value="ECO:0007669"/>
    <property type="project" value="TreeGrafter"/>
</dbReference>
<feature type="compositionally biased region" description="Pro residues" evidence="7">
    <location>
        <begin position="1161"/>
        <end position="1176"/>
    </location>
</feature>
<dbReference type="InterPro" id="IPR045199">
    <property type="entry name" value="ATAD2-like"/>
</dbReference>
<evidence type="ECO:0000256" key="4">
    <source>
        <dbReference type="ARBA" id="ARBA00023117"/>
    </source>
</evidence>
<feature type="compositionally biased region" description="Basic and acidic residues" evidence="7">
    <location>
        <begin position="1413"/>
        <end position="1425"/>
    </location>
</feature>
<dbReference type="GO" id="GO:0005524">
    <property type="term" value="F:ATP binding"/>
    <property type="evidence" value="ECO:0007669"/>
    <property type="project" value="UniProtKB-KW"/>
</dbReference>
<dbReference type="Gene3D" id="1.10.2080.10">
    <property type="entry name" value="Insect odorant-binding protein A10/Ejaculatory bulb-specific protein 3"/>
    <property type="match status" value="1"/>
</dbReference>
<dbReference type="SMART" id="SM00382">
    <property type="entry name" value="AAA"/>
    <property type="match status" value="1"/>
</dbReference>
<dbReference type="SUPFAM" id="SSF47370">
    <property type="entry name" value="Bromodomain"/>
    <property type="match status" value="1"/>
</dbReference>
<feature type="region of interest" description="Disordered" evidence="7">
    <location>
        <begin position="1342"/>
        <end position="1430"/>
    </location>
</feature>
<feature type="compositionally biased region" description="Basic and acidic residues" evidence="7">
    <location>
        <begin position="1863"/>
        <end position="1889"/>
    </location>
</feature>
<keyword evidence="6" id="KW-0808">Transferase</keyword>
<dbReference type="SUPFAM" id="SSF52540">
    <property type="entry name" value="P-loop containing nucleoside triphosphate hydrolases"/>
    <property type="match status" value="2"/>
</dbReference>
<name>A0A8J6L3G3_TENMO</name>
<dbReference type="EC" id="2.4.2.-" evidence="6"/>
<dbReference type="FunFam" id="3.40.50.300:FF:000061">
    <property type="entry name" value="ATPase family, AAA domain-containing 2"/>
    <property type="match status" value="1"/>
</dbReference>
<dbReference type="InterPro" id="IPR005055">
    <property type="entry name" value="A10/PebIII"/>
</dbReference>
<accession>A0A8J6L3G3</accession>
<dbReference type="GO" id="GO:0045815">
    <property type="term" value="P:transcription initiation-coupled chromatin remodeling"/>
    <property type="evidence" value="ECO:0007669"/>
    <property type="project" value="TreeGrafter"/>
</dbReference>
<reference evidence="11" key="1">
    <citation type="journal article" date="2020" name="J Insects Food Feed">
        <title>The yellow mealworm (Tenebrio molitor) genome: a resource for the emerging insects as food and feed industry.</title>
        <authorList>
            <person name="Eriksson T."/>
            <person name="Andere A."/>
            <person name="Kelstrup H."/>
            <person name="Emery V."/>
            <person name="Picard C."/>
        </authorList>
    </citation>
    <scope>NUCLEOTIDE SEQUENCE</scope>
    <source>
        <strain evidence="11">Stoneville</strain>
        <tissue evidence="11">Whole head</tissue>
    </source>
</reference>
<dbReference type="InterPro" id="IPR003593">
    <property type="entry name" value="AAA+_ATPase"/>
</dbReference>
<evidence type="ECO:0000259" key="9">
    <source>
        <dbReference type="PROSITE" id="PS50014"/>
    </source>
</evidence>
<dbReference type="FunFam" id="3.40.50.300:FF:000734">
    <property type="entry name" value="ATPase family, AAA domain containing 2"/>
    <property type="match status" value="1"/>
</dbReference>
<dbReference type="GO" id="GO:0006337">
    <property type="term" value="P:nucleosome disassembly"/>
    <property type="evidence" value="ECO:0007669"/>
    <property type="project" value="TreeGrafter"/>
</dbReference>
<dbReference type="Proteomes" id="UP000719412">
    <property type="component" value="Unassembled WGS sequence"/>
</dbReference>
<feature type="domain" description="PARP catalytic" evidence="10">
    <location>
        <begin position="2128"/>
        <end position="2308"/>
    </location>
</feature>
<feature type="domain" description="PARP catalytic" evidence="10">
    <location>
        <begin position="1612"/>
        <end position="1812"/>
    </location>
</feature>
<feature type="compositionally biased region" description="Basic residues" evidence="7">
    <location>
        <begin position="615"/>
        <end position="625"/>
    </location>
</feature>
<dbReference type="EMBL" id="JABDTM020027574">
    <property type="protein sequence ID" value="KAH0810309.1"/>
    <property type="molecule type" value="Genomic_DNA"/>
</dbReference>
<evidence type="ECO:0000256" key="1">
    <source>
        <dbReference type="ARBA" id="ARBA00006914"/>
    </source>
</evidence>
<dbReference type="InterPro" id="IPR036427">
    <property type="entry name" value="Bromodomain-like_sf"/>
</dbReference>
<evidence type="ECO:0000259" key="10">
    <source>
        <dbReference type="PROSITE" id="PS51059"/>
    </source>
</evidence>
<keyword evidence="12" id="KW-1185">Reference proteome</keyword>
<dbReference type="PANTHER" id="PTHR23069:SF0">
    <property type="entry name" value="TAT-BINDING HOMOLOG 7"/>
    <property type="match status" value="1"/>
</dbReference>
<dbReference type="InterPro" id="IPR036682">
    <property type="entry name" value="OS_D_A10/PebIII_sf"/>
</dbReference>
<dbReference type="GO" id="GO:0003682">
    <property type="term" value="F:chromatin binding"/>
    <property type="evidence" value="ECO:0007669"/>
    <property type="project" value="TreeGrafter"/>
</dbReference>
<dbReference type="Gene3D" id="3.90.228.10">
    <property type="match status" value="2"/>
</dbReference>
<dbReference type="InterPro" id="IPR003960">
    <property type="entry name" value="ATPase_AAA_CS"/>
</dbReference>
<evidence type="ECO:0000313" key="11">
    <source>
        <dbReference type="EMBL" id="KAH0810309.1"/>
    </source>
</evidence>
<keyword evidence="6" id="KW-0328">Glycosyltransferase</keyword>
<feature type="compositionally biased region" description="Basic and acidic residues" evidence="7">
    <location>
        <begin position="499"/>
        <end position="541"/>
    </location>
</feature>
<evidence type="ECO:0000256" key="2">
    <source>
        <dbReference type="ARBA" id="ARBA00022741"/>
    </source>
</evidence>
<gene>
    <name evidence="11" type="ORF">GEV33_012482</name>
</gene>
<dbReference type="CDD" id="cd05528">
    <property type="entry name" value="Bromo_AAA"/>
    <property type="match status" value="1"/>
</dbReference>
<comment type="caution">
    <text evidence="11">The sequence shown here is derived from an EMBL/GenBank/DDBJ whole genome shotgun (WGS) entry which is preliminary data.</text>
</comment>
<feature type="region of interest" description="Disordered" evidence="7">
    <location>
        <begin position="193"/>
        <end position="235"/>
    </location>
</feature>
<feature type="region of interest" description="Disordered" evidence="7">
    <location>
        <begin position="1151"/>
        <end position="1186"/>
    </location>
</feature>
<dbReference type="Pfam" id="PF00644">
    <property type="entry name" value="PARP"/>
    <property type="match status" value="2"/>
</dbReference>
<feature type="region of interest" description="Disordered" evidence="7">
    <location>
        <begin position="1861"/>
        <end position="1904"/>
    </location>
</feature>
<feature type="region of interest" description="Disordered" evidence="7">
    <location>
        <begin position="2091"/>
        <end position="2115"/>
    </location>
</feature>
<dbReference type="SUPFAM" id="SSF56399">
    <property type="entry name" value="ADP-ribosylation"/>
    <property type="match status" value="2"/>
</dbReference>
<feature type="compositionally biased region" description="Basic and acidic residues" evidence="7">
    <location>
        <begin position="2023"/>
        <end position="2035"/>
    </location>
</feature>
<dbReference type="Pfam" id="PF03392">
    <property type="entry name" value="OS-D"/>
    <property type="match status" value="1"/>
</dbReference>